<evidence type="ECO:0000313" key="2">
    <source>
        <dbReference type="EMBL" id="SEB82331.1"/>
    </source>
</evidence>
<evidence type="ECO:0000313" key="3">
    <source>
        <dbReference type="Proteomes" id="UP000183561"/>
    </source>
</evidence>
<feature type="compositionally biased region" description="Basic residues" evidence="1">
    <location>
        <begin position="227"/>
        <end position="257"/>
    </location>
</feature>
<organism evidence="2 3">
    <name type="scientific">Rhodococcus koreensis</name>
    <dbReference type="NCBI Taxonomy" id="99653"/>
    <lineage>
        <taxon>Bacteria</taxon>
        <taxon>Bacillati</taxon>
        <taxon>Actinomycetota</taxon>
        <taxon>Actinomycetes</taxon>
        <taxon>Mycobacteriales</taxon>
        <taxon>Nocardiaceae</taxon>
        <taxon>Rhodococcus</taxon>
    </lineage>
</organism>
<proteinExistence type="predicted"/>
<feature type="compositionally biased region" description="Pro residues" evidence="1">
    <location>
        <begin position="95"/>
        <end position="105"/>
    </location>
</feature>
<feature type="region of interest" description="Disordered" evidence="1">
    <location>
        <begin position="213"/>
        <end position="267"/>
    </location>
</feature>
<gene>
    <name evidence="2" type="ORF">SAMN04490239_1809</name>
</gene>
<dbReference type="AlphaFoldDB" id="A0A1H4MGY1"/>
<dbReference type="EMBL" id="FNSV01000005">
    <property type="protein sequence ID" value="SEB82331.1"/>
    <property type="molecule type" value="Genomic_DNA"/>
</dbReference>
<feature type="region of interest" description="Disordered" evidence="1">
    <location>
        <begin position="337"/>
        <end position="357"/>
    </location>
</feature>
<feature type="compositionally biased region" description="Basic and acidic residues" evidence="1">
    <location>
        <begin position="134"/>
        <end position="143"/>
    </location>
</feature>
<sequence>MGSVTRPAPGAGKRPEADRATTTPWSRGPHRAGTVPPHTPRRQSTSPGGHGADSTGVNPHRPQRSDSRPMTPSSAALCAHSASGPAATPTQRCPDPAPRPGPPTRPATVTPQSPPRSGRPESEPLPLSRITVPHAEHPGPTERHIDLAARTTWMDRALNRRSIDHYSGPLEKMTIKPSHVSAVASVVDVEAAVTWYTSFFDRPADRHTGLAEWQLTGDAAPPAGTRSVRRRPPGGHSARKRHARRPRRTRAPRHHPAAGRSNKAPNTLLGMTFRLQNPPIPRQRQSGRRRVPETVRPTLDGDVLAALGAASEARFTTGQLHRVLHRHSKEGITEGAATIEQAGHGMPPCSGRRQTER</sequence>
<protein>
    <submittedName>
        <fullName evidence="2">Uncharacterized protein</fullName>
    </submittedName>
</protein>
<feature type="region of interest" description="Disordered" evidence="1">
    <location>
        <begin position="1"/>
        <end position="143"/>
    </location>
</feature>
<keyword evidence="3" id="KW-1185">Reference proteome</keyword>
<dbReference type="Proteomes" id="UP000183561">
    <property type="component" value="Unassembled WGS sequence"/>
</dbReference>
<accession>A0A1H4MGY1</accession>
<reference evidence="3" key="1">
    <citation type="submission" date="2016-10" db="EMBL/GenBank/DDBJ databases">
        <authorList>
            <person name="Varghese N."/>
            <person name="Submissions S."/>
        </authorList>
    </citation>
    <scope>NUCLEOTIDE SEQUENCE [LARGE SCALE GENOMIC DNA]</scope>
    <source>
        <strain evidence="3">DSM 44498</strain>
    </source>
</reference>
<name>A0A1H4MGY1_9NOCA</name>
<evidence type="ECO:0000256" key="1">
    <source>
        <dbReference type="SAM" id="MobiDB-lite"/>
    </source>
</evidence>